<gene>
    <name evidence="8" type="ORF">JJ685_27395</name>
</gene>
<reference evidence="8 9" key="1">
    <citation type="journal article" date="2017" name="Int. J. Syst. Evol. Microbiol.">
        <title>Ramlibacter monticola sp. nov., isolated from forest soil.</title>
        <authorList>
            <person name="Chaudhary D.K."/>
            <person name="Kim J."/>
        </authorList>
    </citation>
    <scope>NUCLEOTIDE SEQUENCE [LARGE SCALE GENOMIC DNA]</scope>
    <source>
        <strain evidence="8 9">KACC 19175</strain>
    </source>
</reference>
<feature type="domain" description="ABC transporter" evidence="7">
    <location>
        <begin position="5"/>
        <end position="232"/>
    </location>
</feature>
<keyword evidence="9" id="KW-1185">Reference proteome</keyword>
<dbReference type="PANTHER" id="PTHR43820:SF2">
    <property type="entry name" value="ABC TRANSPORTER ATP-BINDING PROTEIN"/>
    <property type="match status" value="1"/>
</dbReference>
<dbReference type="Proteomes" id="UP000599109">
    <property type="component" value="Unassembled WGS sequence"/>
</dbReference>
<dbReference type="PROSITE" id="PS50893">
    <property type="entry name" value="ABC_TRANSPORTER_2"/>
    <property type="match status" value="1"/>
</dbReference>
<keyword evidence="3" id="KW-1003">Cell membrane</keyword>
<evidence type="ECO:0000313" key="8">
    <source>
        <dbReference type="EMBL" id="MBL0394894.1"/>
    </source>
</evidence>
<dbReference type="InterPro" id="IPR027417">
    <property type="entry name" value="P-loop_NTPase"/>
</dbReference>
<keyword evidence="4" id="KW-0547">Nucleotide-binding</keyword>
<keyword evidence="2" id="KW-0813">Transport</keyword>
<dbReference type="SMART" id="SM00382">
    <property type="entry name" value="AAA"/>
    <property type="match status" value="1"/>
</dbReference>
<evidence type="ECO:0000256" key="5">
    <source>
        <dbReference type="ARBA" id="ARBA00022840"/>
    </source>
</evidence>
<dbReference type="GO" id="GO:0016887">
    <property type="term" value="F:ATP hydrolysis activity"/>
    <property type="evidence" value="ECO:0007669"/>
    <property type="project" value="InterPro"/>
</dbReference>
<comment type="similarity">
    <text evidence="1">Belongs to the ABC transporter superfamily.</text>
</comment>
<dbReference type="InterPro" id="IPR003439">
    <property type="entry name" value="ABC_transporter-like_ATP-bd"/>
</dbReference>
<evidence type="ECO:0000256" key="6">
    <source>
        <dbReference type="ARBA" id="ARBA00022970"/>
    </source>
</evidence>
<dbReference type="GO" id="GO:0015658">
    <property type="term" value="F:branched-chain amino acid transmembrane transporter activity"/>
    <property type="evidence" value="ECO:0007669"/>
    <property type="project" value="TreeGrafter"/>
</dbReference>
<dbReference type="GO" id="GO:0005524">
    <property type="term" value="F:ATP binding"/>
    <property type="evidence" value="ECO:0007669"/>
    <property type="project" value="UniProtKB-KW"/>
</dbReference>
<name>A0A937CX35_9BURK</name>
<dbReference type="AlphaFoldDB" id="A0A937CX35"/>
<dbReference type="EMBL" id="JAEQNE010000010">
    <property type="protein sequence ID" value="MBL0394894.1"/>
    <property type="molecule type" value="Genomic_DNA"/>
</dbReference>
<comment type="caution">
    <text evidence="8">The sequence shown here is derived from an EMBL/GenBank/DDBJ whole genome shotgun (WGS) entry which is preliminary data.</text>
</comment>
<evidence type="ECO:0000256" key="3">
    <source>
        <dbReference type="ARBA" id="ARBA00022475"/>
    </source>
</evidence>
<dbReference type="InterPro" id="IPR017871">
    <property type="entry name" value="ABC_transporter-like_CS"/>
</dbReference>
<organism evidence="8 9">
    <name type="scientific">Ramlibacter monticola</name>
    <dbReference type="NCBI Taxonomy" id="1926872"/>
    <lineage>
        <taxon>Bacteria</taxon>
        <taxon>Pseudomonadati</taxon>
        <taxon>Pseudomonadota</taxon>
        <taxon>Betaproteobacteria</taxon>
        <taxon>Burkholderiales</taxon>
        <taxon>Comamonadaceae</taxon>
        <taxon>Ramlibacter</taxon>
    </lineage>
</organism>
<proteinExistence type="inferred from homology"/>
<evidence type="ECO:0000259" key="7">
    <source>
        <dbReference type="PROSITE" id="PS50893"/>
    </source>
</evidence>
<evidence type="ECO:0000256" key="2">
    <source>
        <dbReference type="ARBA" id="ARBA00022448"/>
    </source>
</evidence>
<sequence>MPEMLELERVVAGYGDAIVLDHCSLQLAEGESLALLGRNGVGKSTLLATLMGHTRVRGGTLRWCGEDLTRVPRHRRAAAGLGWVPQEREIFASLTVEENLTVAAVAGKWDLRRVYALFPRLHERRGNWGNELSGGEQQMLAIARALMLNPRLLLLDEPLEGLAPVIVEELCAALDRMVRQEGQSLVLVEQQVAQALALTQRCAVLERGRVVHSARSQAQLQDLAALDRWVGVRLQADATTGRLEKEET</sequence>
<dbReference type="SUPFAM" id="SSF52540">
    <property type="entry name" value="P-loop containing nucleoside triphosphate hydrolases"/>
    <property type="match status" value="1"/>
</dbReference>
<dbReference type="InterPro" id="IPR052156">
    <property type="entry name" value="BCAA_Transport_ATP-bd_LivF"/>
</dbReference>
<keyword evidence="6" id="KW-0029">Amino-acid transport</keyword>
<keyword evidence="3" id="KW-0472">Membrane</keyword>
<dbReference type="Pfam" id="PF00005">
    <property type="entry name" value="ABC_tran"/>
    <property type="match status" value="1"/>
</dbReference>
<dbReference type="GO" id="GO:0015807">
    <property type="term" value="P:L-amino acid transport"/>
    <property type="evidence" value="ECO:0007669"/>
    <property type="project" value="TreeGrafter"/>
</dbReference>
<keyword evidence="5 8" id="KW-0067">ATP-binding</keyword>
<protein>
    <submittedName>
        <fullName evidence="8">ABC transporter ATP-binding protein</fullName>
    </submittedName>
</protein>
<evidence type="ECO:0000313" key="9">
    <source>
        <dbReference type="Proteomes" id="UP000599109"/>
    </source>
</evidence>
<evidence type="ECO:0000256" key="1">
    <source>
        <dbReference type="ARBA" id="ARBA00005417"/>
    </source>
</evidence>
<accession>A0A937CX35</accession>
<dbReference type="CDD" id="cd03224">
    <property type="entry name" value="ABC_TM1139_LivF_branched"/>
    <property type="match status" value="1"/>
</dbReference>
<dbReference type="RefSeq" id="WP_201677561.1">
    <property type="nucleotide sequence ID" value="NZ_JAEQNE010000010.1"/>
</dbReference>
<dbReference type="InterPro" id="IPR003593">
    <property type="entry name" value="AAA+_ATPase"/>
</dbReference>
<evidence type="ECO:0000256" key="4">
    <source>
        <dbReference type="ARBA" id="ARBA00022741"/>
    </source>
</evidence>
<dbReference type="PANTHER" id="PTHR43820">
    <property type="entry name" value="HIGH-AFFINITY BRANCHED-CHAIN AMINO ACID TRANSPORT ATP-BINDING PROTEIN LIVF"/>
    <property type="match status" value="1"/>
</dbReference>
<dbReference type="Gene3D" id="3.40.50.300">
    <property type="entry name" value="P-loop containing nucleotide triphosphate hydrolases"/>
    <property type="match status" value="1"/>
</dbReference>
<dbReference type="PROSITE" id="PS00211">
    <property type="entry name" value="ABC_TRANSPORTER_1"/>
    <property type="match status" value="1"/>
</dbReference>